<sequence>MKNLRISQYVYLVLICCLVISSCNNKNVEAKTTTKQHMDAGIKTIENMQSAYKGEKTATAKYKAFSKKAEEEGYHNIALLYNAVSAAENIHAINHKAVIEDAGATVPVIKPEYKVKSTKENLSDDINGEAYEAKTMYPDFLKTAETADNQIAFLSLTYAMKTEQKHKVFFEQALGDINSNTLNSLPSEYFVCPACGNTYTTAPRHCDFSLTEREKFIGFK</sequence>
<gene>
    <name evidence="3" type="ORF">ACFQ0S_08380</name>
</gene>
<dbReference type="PANTHER" id="PTHR33746">
    <property type="entry name" value="RUBRERYTHRIN"/>
    <property type="match status" value="1"/>
</dbReference>
<dbReference type="EMBL" id="JBHTIZ010000023">
    <property type="protein sequence ID" value="MFD0984486.1"/>
    <property type="molecule type" value="Genomic_DNA"/>
</dbReference>
<organism evidence="3 4">
    <name type="scientific">Flavobacterium myungsuense</name>
    <dbReference type="NCBI Taxonomy" id="651823"/>
    <lineage>
        <taxon>Bacteria</taxon>
        <taxon>Pseudomonadati</taxon>
        <taxon>Bacteroidota</taxon>
        <taxon>Flavobacteriia</taxon>
        <taxon>Flavobacteriales</taxon>
        <taxon>Flavobacteriaceae</taxon>
        <taxon>Flavobacterium</taxon>
    </lineage>
</organism>
<keyword evidence="4" id="KW-1185">Reference proteome</keyword>
<accession>A0ABW3J434</accession>
<comment type="caution">
    <text evidence="3">The sequence shown here is derived from an EMBL/GenBank/DDBJ whole genome shotgun (WGS) entry which is preliminary data.</text>
</comment>
<feature type="domain" description="Ferritin-like diiron" evidence="2">
    <location>
        <begin position="38"/>
        <end position="181"/>
    </location>
</feature>
<keyword evidence="1" id="KW-0732">Signal</keyword>
<dbReference type="PROSITE" id="PS51257">
    <property type="entry name" value="PROKAR_LIPOPROTEIN"/>
    <property type="match status" value="1"/>
</dbReference>
<dbReference type="InterPro" id="IPR012347">
    <property type="entry name" value="Ferritin-like"/>
</dbReference>
<dbReference type="Proteomes" id="UP001597051">
    <property type="component" value="Unassembled WGS sequence"/>
</dbReference>
<feature type="signal peptide" evidence="1">
    <location>
        <begin position="1"/>
        <end position="25"/>
    </location>
</feature>
<dbReference type="InterPro" id="IPR052753">
    <property type="entry name" value="Rbr2/Nigerythrin"/>
</dbReference>
<dbReference type="InterPro" id="IPR003251">
    <property type="entry name" value="Rr_diiron-bd_dom"/>
</dbReference>
<dbReference type="RefSeq" id="WP_379756291.1">
    <property type="nucleotide sequence ID" value="NZ_JBHSYB010000024.1"/>
</dbReference>
<dbReference type="PANTHER" id="PTHR33746:SF4">
    <property type="entry name" value="RUBRERYTHRIN"/>
    <property type="match status" value="1"/>
</dbReference>
<dbReference type="InterPro" id="IPR009078">
    <property type="entry name" value="Ferritin-like_SF"/>
</dbReference>
<dbReference type="CDD" id="cd01041">
    <property type="entry name" value="Rubrerythrin"/>
    <property type="match status" value="1"/>
</dbReference>
<reference evidence="4" key="1">
    <citation type="journal article" date="2019" name="Int. J. Syst. Evol. Microbiol.">
        <title>The Global Catalogue of Microorganisms (GCM) 10K type strain sequencing project: providing services to taxonomists for standard genome sequencing and annotation.</title>
        <authorList>
            <consortium name="The Broad Institute Genomics Platform"/>
            <consortium name="The Broad Institute Genome Sequencing Center for Infectious Disease"/>
            <person name="Wu L."/>
            <person name="Ma J."/>
        </authorList>
    </citation>
    <scope>NUCLEOTIDE SEQUENCE [LARGE SCALE GENOMIC DNA]</scope>
    <source>
        <strain evidence="4">CECT 7649</strain>
    </source>
</reference>
<name>A0ABW3J434_9FLAO</name>
<dbReference type="InterPro" id="IPR009040">
    <property type="entry name" value="Ferritin-like_diiron"/>
</dbReference>
<proteinExistence type="predicted"/>
<dbReference type="Gene3D" id="1.20.1260.10">
    <property type="match status" value="1"/>
</dbReference>
<dbReference type="Pfam" id="PF02915">
    <property type="entry name" value="Rubrerythrin"/>
    <property type="match status" value="1"/>
</dbReference>
<evidence type="ECO:0000256" key="1">
    <source>
        <dbReference type="SAM" id="SignalP"/>
    </source>
</evidence>
<feature type="chain" id="PRO_5045143171" evidence="1">
    <location>
        <begin position="26"/>
        <end position="220"/>
    </location>
</feature>
<evidence type="ECO:0000313" key="3">
    <source>
        <dbReference type="EMBL" id="MFD0984486.1"/>
    </source>
</evidence>
<evidence type="ECO:0000259" key="2">
    <source>
        <dbReference type="PROSITE" id="PS50905"/>
    </source>
</evidence>
<evidence type="ECO:0000313" key="4">
    <source>
        <dbReference type="Proteomes" id="UP001597051"/>
    </source>
</evidence>
<protein>
    <submittedName>
        <fullName evidence="3">Rubrerythrin family protein</fullName>
    </submittedName>
</protein>
<dbReference type="SUPFAM" id="SSF47240">
    <property type="entry name" value="Ferritin-like"/>
    <property type="match status" value="1"/>
</dbReference>
<dbReference type="PROSITE" id="PS50905">
    <property type="entry name" value="FERRITIN_LIKE"/>
    <property type="match status" value="1"/>
</dbReference>